<dbReference type="Proteomes" id="UP000095023">
    <property type="component" value="Unassembled WGS sequence"/>
</dbReference>
<evidence type="ECO:0000313" key="2">
    <source>
        <dbReference type="EMBL" id="ODV89804.1"/>
    </source>
</evidence>
<reference evidence="3" key="1">
    <citation type="submission" date="2016-02" db="EMBL/GenBank/DDBJ databases">
        <title>Comparative genomics of biotechnologically important yeasts.</title>
        <authorList>
            <consortium name="DOE Joint Genome Institute"/>
            <person name="Riley R."/>
            <person name="Haridas S."/>
            <person name="Wolfe K.H."/>
            <person name="Lopes M.R."/>
            <person name="Hittinger C.T."/>
            <person name="Goker M."/>
            <person name="Salamov A."/>
            <person name="Wisecaver J."/>
            <person name="Long T.M."/>
            <person name="Aerts A.L."/>
            <person name="Barry K."/>
            <person name="Choi C."/>
            <person name="Clum A."/>
            <person name="Coughlan A.Y."/>
            <person name="Deshpande S."/>
            <person name="Douglass A.P."/>
            <person name="Hanson S.J."/>
            <person name="Klenk H.-P."/>
            <person name="Labutti K."/>
            <person name="Lapidus A."/>
            <person name="Lindquist E."/>
            <person name="Lipzen A."/>
            <person name="Meier-Kolthoff J.P."/>
            <person name="Ohm R.A."/>
            <person name="Otillar R.P."/>
            <person name="Pangilinan J."/>
            <person name="Peng Y."/>
            <person name="Rokas A."/>
            <person name="Rosa C.A."/>
            <person name="Scheuner C."/>
            <person name="Sibirny A.A."/>
            <person name="Slot J.C."/>
            <person name="Stielow J.B."/>
            <person name="Sun H."/>
            <person name="Kurtzman C.P."/>
            <person name="Blackwell M."/>
            <person name="Jeffries T.W."/>
            <person name="Grigoriev I.V."/>
        </authorList>
    </citation>
    <scope>NUCLEOTIDE SEQUENCE [LARGE SCALE GENOMIC DNA]</scope>
    <source>
        <strain evidence="3">NRRL Y-17796</strain>
    </source>
</reference>
<organism evidence="2 3">
    <name type="scientific">Tortispora caseinolytica NRRL Y-17796</name>
    <dbReference type="NCBI Taxonomy" id="767744"/>
    <lineage>
        <taxon>Eukaryota</taxon>
        <taxon>Fungi</taxon>
        <taxon>Dikarya</taxon>
        <taxon>Ascomycota</taxon>
        <taxon>Saccharomycotina</taxon>
        <taxon>Trigonopsidomycetes</taxon>
        <taxon>Trigonopsidales</taxon>
        <taxon>Trigonopsidaceae</taxon>
        <taxon>Tortispora</taxon>
    </lineage>
</organism>
<keyword evidence="3" id="KW-1185">Reference proteome</keyword>
<evidence type="ECO:0000256" key="1">
    <source>
        <dbReference type="SAM" id="MobiDB-lite"/>
    </source>
</evidence>
<accession>A0A1E4TDH4</accession>
<proteinExistence type="predicted"/>
<evidence type="ECO:0000313" key="3">
    <source>
        <dbReference type="Proteomes" id="UP000095023"/>
    </source>
</evidence>
<gene>
    <name evidence="2" type="ORF">CANCADRAFT_144311</name>
</gene>
<dbReference type="EMBL" id="KV453843">
    <property type="protein sequence ID" value="ODV89804.1"/>
    <property type="molecule type" value="Genomic_DNA"/>
</dbReference>
<dbReference type="AlphaFoldDB" id="A0A1E4TDH4"/>
<sequence>MPSQRSCLSFHNINALLSFWWSSSTETATSSYTETFDLPSFTRVTRKGSKVKANKGEPNRVMQSENASNKNRCASTHVSGNVENASTEDQSLKPSNCLIPQNTSSGSLFPCTPLSSNTDISDKHITPFYMSAKCTIDIAPEATDSSESDLSELAVSPDASEIITGISKLAALSKLSRKLRQESYANKAIQKCTKDTENVPPNADMLPSIFKAVSEVENTLIEIAARESDTSMDSNIHKTYENCSAK</sequence>
<name>A0A1E4TDH4_9ASCO</name>
<feature type="region of interest" description="Disordered" evidence="1">
    <location>
        <begin position="52"/>
        <end position="75"/>
    </location>
</feature>
<protein>
    <submittedName>
        <fullName evidence="2">Uncharacterized protein</fullName>
    </submittedName>
</protein>
<feature type="compositionally biased region" description="Polar residues" evidence="1">
    <location>
        <begin position="61"/>
        <end position="75"/>
    </location>
</feature>